<organism evidence="1">
    <name type="scientific">Clandestinovirus</name>
    <dbReference type="NCBI Taxonomy" id="2831644"/>
    <lineage>
        <taxon>Viruses</taxon>
    </lineage>
</organism>
<accession>A0A8F8KNS6</accession>
<protein>
    <submittedName>
        <fullName evidence="1">PBCV-1 P8-like minor capsid protein</fullName>
    </submittedName>
</protein>
<name>A0A8F8KNS6_9VIRU</name>
<sequence length="255" mass="29004">MNEVIVVYQHIINDMSYDYPAIEPRFQSTVSSAHDSADQGMAVENDASAWNPDIQTEQEMASNSNMAVRGAGRLGSFFDQAEDDFEVKPGQTDMPMNMDELYDRYSAVPATQRPSNPGWNAGVKPAQFEGPNQTQGPVNQLFFSPINVRQIGDFLESKGLGRPSATELLDDMTRIYQEAPDFYEFGPIRTRNDVVMQLMRLNSLLLNDILPKYKTAKWSWERYQQDSTFGIGHQLIDRPVHASEAKQYIEFNNRF</sequence>
<reference evidence="1" key="1">
    <citation type="submission" date="2021-06" db="EMBL/GenBank/DDBJ databases">
        <authorList>
            <person name="Rolland C."/>
        </authorList>
    </citation>
    <scope>NUCLEOTIDE SEQUENCE</scope>
    <source>
        <strain evidence="1">347.936635</strain>
    </source>
</reference>
<dbReference type="EMBL" id="MZ420154">
    <property type="protein sequence ID" value="QYA18316.1"/>
    <property type="molecule type" value="Genomic_DNA"/>
</dbReference>
<proteinExistence type="predicted"/>
<gene>
    <name evidence="1" type="ORF">KOM_12_46</name>
</gene>
<evidence type="ECO:0000313" key="1">
    <source>
        <dbReference type="EMBL" id="QYA18316.1"/>
    </source>
</evidence>